<feature type="region of interest" description="Disordered" evidence="1">
    <location>
        <begin position="21"/>
        <end position="49"/>
    </location>
</feature>
<dbReference type="InterPro" id="IPR011333">
    <property type="entry name" value="SKP1/BTB/POZ_sf"/>
</dbReference>
<feature type="domain" description="SANT and BTB" evidence="2">
    <location>
        <begin position="209"/>
        <end position="339"/>
    </location>
</feature>
<proteinExistence type="predicted"/>
<organism evidence="3 4">
    <name type="scientific">Euplotes crassus</name>
    <dbReference type="NCBI Taxonomy" id="5936"/>
    <lineage>
        <taxon>Eukaryota</taxon>
        <taxon>Sar</taxon>
        <taxon>Alveolata</taxon>
        <taxon>Ciliophora</taxon>
        <taxon>Intramacronucleata</taxon>
        <taxon>Spirotrichea</taxon>
        <taxon>Hypotrichia</taxon>
        <taxon>Euplotida</taxon>
        <taxon>Euplotidae</taxon>
        <taxon>Moneuplotes</taxon>
    </lineage>
</organism>
<protein>
    <recommendedName>
        <fullName evidence="2">SANT and BTB domain-containing protein</fullName>
    </recommendedName>
</protein>
<sequence length="685" mass="78769">MAQNELVKPMSMLKKTNLGFITPAHRNGKTPKVPLTSGKVKSRQYPNKGKFVPRKTHQFFNKSREKCFRKGGLNNSNALRLPQEELLPEVYKLCSHQSQSIKHGEYEIRNLKATPIKTVTSTSKVSRNQYSSIPQDRSVLDSKNFTNNIIESSKITIQECKEIVGIPDSSDYKDDNTKVSNSKSSSSTRQTEAKEANLSPKGGSFNKNIVIHVADPNSTSKKDFTVNQRLLMSRMKFFEGYISHYMKSKQYKSQSKNLKREDCKTCKINGSTNSHSDCIKFSLLNELDITVQCQIDVFKWLMKYIDPAKEKPSFDNRNVSSILVSADSLVMEDLVEECLGYIKKHLAEIVGNVDNIPPYKSHLAKKLADSVNIDSLETLGNKKNYLLSRLFKKKLECYFEDSSCLLFRCLNCNGLFTKSQADLIPCKNSTCRFINYQGKLIPQHNIDFNFDLNDYVMALRDKNLQWRNIYWMLWASTITMHCAFCNQYYKGIELDQCMYHPEDYSQSICSSSKIYECCGKVYSFADSVNKCPDGCEVRRHNIDEKVFTQTSHPEFSKRRDSYKSEIHRLEKIIVDSTIINFDNLRILNETIDTIKIKPILEKVYELDPIFTPEESIFLKMYQKCPFEESKDCFSPIKVGSKVTSHISPKKKSNKNKVWLKDALRSDDSSCMSMLIQDLKNLRGKP</sequence>
<dbReference type="Proteomes" id="UP001295684">
    <property type="component" value="Unassembled WGS sequence"/>
</dbReference>
<dbReference type="InterPro" id="IPR021777">
    <property type="entry name" value="SANBR_BTB"/>
</dbReference>
<dbReference type="Pfam" id="PF11822">
    <property type="entry name" value="BTB_SANBR"/>
    <property type="match status" value="1"/>
</dbReference>
<evidence type="ECO:0000313" key="4">
    <source>
        <dbReference type="Proteomes" id="UP001295684"/>
    </source>
</evidence>
<dbReference type="PANTHER" id="PTHR20946">
    <property type="entry name" value="SANT AND BTB DOMAIN REGULATOR OF CLASS SWITCH RECOMBINATION"/>
    <property type="match status" value="1"/>
</dbReference>
<evidence type="ECO:0000313" key="3">
    <source>
        <dbReference type="EMBL" id="CAI2383876.1"/>
    </source>
</evidence>
<dbReference type="PANTHER" id="PTHR20946:SF0">
    <property type="entry name" value="SANT AND BTB DOMAIN REGULATOR OF CLASS SWITCH RECOMBINATION"/>
    <property type="match status" value="1"/>
</dbReference>
<keyword evidence="4" id="KW-1185">Reference proteome</keyword>
<feature type="region of interest" description="Disordered" evidence="1">
    <location>
        <begin position="171"/>
        <end position="201"/>
    </location>
</feature>
<dbReference type="InterPro" id="IPR045902">
    <property type="entry name" value="SANBR-like"/>
</dbReference>
<dbReference type="EMBL" id="CAMPGE010026182">
    <property type="protein sequence ID" value="CAI2383876.1"/>
    <property type="molecule type" value="Genomic_DNA"/>
</dbReference>
<comment type="caution">
    <text evidence="3">The sequence shown here is derived from an EMBL/GenBank/DDBJ whole genome shotgun (WGS) entry which is preliminary data.</text>
</comment>
<gene>
    <name evidence="3" type="ORF">ECRASSUSDP1_LOCUS25389</name>
</gene>
<dbReference type="Gene3D" id="3.30.710.10">
    <property type="entry name" value="Potassium Channel Kv1.1, Chain A"/>
    <property type="match status" value="1"/>
</dbReference>
<evidence type="ECO:0000256" key="1">
    <source>
        <dbReference type="SAM" id="MobiDB-lite"/>
    </source>
</evidence>
<name>A0AAD1Y244_EUPCR</name>
<evidence type="ECO:0000259" key="2">
    <source>
        <dbReference type="Pfam" id="PF11822"/>
    </source>
</evidence>
<feature type="compositionally biased region" description="Low complexity" evidence="1">
    <location>
        <begin position="178"/>
        <end position="188"/>
    </location>
</feature>
<dbReference type="AlphaFoldDB" id="A0AAD1Y244"/>
<accession>A0AAD1Y244</accession>
<reference evidence="3" key="1">
    <citation type="submission" date="2023-07" db="EMBL/GenBank/DDBJ databases">
        <authorList>
            <consortium name="AG Swart"/>
            <person name="Singh M."/>
            <person name="Singh A."/>
            <person name="Seah K."/>
            <person name="Emmerich C."/>
        </authorList>
    </citation>
    <scope>NUCLEOTIDE SEQUENCE</scope>
    <source>
        <strain evidence="3">DP1</strain>
    </source>
</reference>